<dbReference type="NCBIfam" id="TIGR02091">
    <property type="entry name" value="glgC"/>
    <property type="match status" value="1"/>
</dbReference>
<evidence type="ECO:0000313" key="14">
    <source>
        <dbReference type="Proteomes" id="UP000246569"/>
    </source>
</evidence>
<evidence type="ECO:0000256" key="8">
    <source>
        <dbReference type="ARBA" id="ARBA00023277"/>
    </source>
</evidence>
<evidence type="ECO:0000256" key="7">
    <source>
        <dbReference type="ARBA" id="ARBA00023056"/>
    </source>
</evidence>
<dbReference type="PANTHER" id="PTHR43523:SF2">
    <property type="entry name" value="GLUCOSE-1-PHOSPHATE ADENYLYLTRANSFERASE"/>
    <property type="match status" value="1"/>
</dbReference>
<evidence type="ECO:0000256" key="2">
    <source>
        <dbReference type="ARBA" id="ARBA00022600"/>
    </source>
</evidence>
<reference evidence="13 14" key="1">
    <citation type="submission" date="2018-05" db="EMBL/GenBank/DDBJ databases">
        <title>Genomic Encyclopedia of Type Strains, Phase IV (KMG-IV): sequencing the most valuable type-strain genomes for metagenomic binning, comparative biology and taxonomic classification.</title>
        <authorList>
            <person name="Goeker M."/>
        </authorList>
    </citation>
    <scope>NUCLEOTIDE SEQUENCE [LARGE SCALE GENOMIC DNA]</scope>
    <source>
        <strain evidence="13 14">DSM 23606</strain>
    </source>
</reference>
<dbReference type="InterPro" id="IPR023049">
    <property type="entry name" value="GlgC_bac"/>
</dbReference>
<keyword evidence="6 9" id="KW-0067">ATP-binding</keyword>
<feature type="domain" description="Nucleotidyl transferase" evidence="11">
    <location>
        <begin position="19"/>
        <end position="285"/>
    </location>
</feature>
<dbReference type="InterPro" id="IPR056818">
    <property type="entry name" value="GlmU/GlgC-like_hexapep"/>
</dbReference>
<dbReference type="PANTHER" id="PTHR43523">
    <property type="entry name" value="GLUCOSE-1-PHOSPHATE ADENYLYLTRANSFERASE-RELATED"/>
    <property type="match status" value="1"/>
</dbReference>
<name>A0A317N118_9GAMM</name>
<dbReference type="CDD" id="cd02508">
    <property type="entry name" value="ADP_Glucose_PP"/>
    <property type="match status" value="1"/>
</dbReference>
<dbReference type="InterPro" id="IPR011004">
    <property type="entry name" value="Trimer_LpxA-like_sf"/>
</dbReference>
<dbReference type="HAMAP" id="MF_00624">
    <property type="entry name" value="GlgC"/>
    <property type="match status" value="1"/>
</dbReference>
<dbReference type="InterPro" id="IPR011831">
    <property type="entry name" value="ADP-Glc_PPase"/>
</dbReference>
<dbReference type="GO" id="GO:0005978">
    <property type="term" value="P:glycogen biosynthetic process"/>
    <property type="evidence" value="ECO:0007669"/>
    <property type="project" value="UniProtKB-UniRule"/>
</dbReference>
<dbReference type="PROSITE" id="PS00808">
    <property type="entry name" value="ADP_GLC_PYROPHOSPH_1"/>
    <property type="match status" value="1"/>
</dbReference>
<feature type="binding site" evidence="9">
    <location>
        <position position="176"/>
    </location>
    <ligand>
        <name>alpha-D-glucose 1-phosphate</name>
        <dbReference type="ChEBI" id="CHEBI:58601"/>
    </ligand>
</feature>
<keyword evidence="14" id="KW-1185">Reference proteome</keyword>
<dbReference type="PROSITE" id="PS00810">
    <property type="entry name" value="ADP_GLC_PYROPHOSPH_3"/>
    <property type="match status" value="1"/>
</dbReference>
<organism evidence="13 14">
    <name type="scientific">Plasticicumulans acidivorans</name>
    <dbReference type="NCBI Taxonomy" id="886464"/>
    <lineage>
        <taxon>Bacteria</taxon>
        <taxon>Pseudomonadati</taxon>
        <taxon>Pseudomonadota</taxon>
        <taxon>Gammaproteobacteria</taxon>
        <taxon>Candidatus Competibacteraceae</taxon>
        <taxon>Plasticicumulans</taxon>
    </lineage>
</organism>
<dbReference type="GO" id="GO:0005524">
    <property type="term" value="F:ATP binding"/>
    <property type="evidence" value="ECO:0007669"/>
    <property type="project" value="UniProtKB-KW"/>
</dbReference>
<feature type="binding site" evidence="9">
    <location>
        <position position="111"/>
    </location>
    <ligand>
        <name>alpha-D-glucose 1-phosphate</name>
        <dbReference type="ChEBI" id="CHEBI:58601"/>
    </ligand>
</feature>
<dbReference type="EC" id="2.7.7.27" evidence="9"/>
<proteinExistence type="inferred from homology"/>
<dbReference type="PROSITE" id="PS00809">
    <property type="entry name" value="ADP_GLC_PYROPHOSPH_2"/>
    <property type="match status" value="1"/>
</dbReference>
<evidence type="ECO:0000256" key="4">
    <source>
        <dbReference type="ARBA" id="ARBA00022695"/>
    </source>
</evidence>
<evidence type="ECO:0000256" key="10">
    <source>
        <dbReference type="SAM" id="MobiDB-lite"/>
    </source>
</evidence>
<evidence type="ECO:0000256" key="5">
    <source>
        <dbReference type="ARBA" id="ARBA00022741"/>
    </source>
</evidence>
<gene>
    <name evidence="9" type="primary">glgC</name>
    <name evidence="13" type="ORF">C7443_101449</name>
</gene>
<evidence type="ECO:0000313" key="13">
    <source>
        <dbReference type="EMBL" id="PWV65963.1"/>
    </source>
</evidence>
<dbReference type="SUPFAM" id="SSF53448">
    <property type="entry name" value="Nucleotide-diphospho-sugar transferases"/>
    <property type="match status" value="1"/>
</dbReference>
<evidence type="ECO:0000256" key="9">
    <source>
        <dbReference type="HAMAP-Rule" id="MF_00624"/>
    </source>
</evidence>
<dbReference type="EMBL" id="QGTJ01000001">
    <property type="protein sequence ID" value="PWV65963.1"/>
    <property type="molecule type" value="Genomic_DNA"/>
</dbReference>
<evidence type="ECO:0000259" key="12">
    <source>
        <dbReference type="Pfam" id="PF24894"/>
    </source>
</evidence>
<feature type="region of interest" description="Disordered" evidence="10">
    <location>
        <begin position="439"/>
        <end position="472"/>
    </location>
</feature>
<dbReference type="SUPFAM" id="SSF51161">
    <property type="entry name" value="Trimeric LpxA-like enzymes"/>
    <property type="match status" value="1"/>
</dbReference>
<dbReference type="AlphaFoldDB" id="A0A317N118"/>
<feature type="binding site" evidence="9">
    <location>
        <begin position="191"/>
        <end position="192"/>
    </location>
    <ligand>
        <name>alpha-D-glucose 1-phosphate</name>
        <dbReference type="ChEBI" id="CHEBI:58601"/>
    </ligand>
</feature>
<keyword evidence="8 9" id="KW-0119">Carbohydrate metabolism</keyword>
<keyword evidence="2 9" id="KW-0321">Glycogen metabolism</keyword>
<comment type="function">
    <text evidence="9">Involved in the biosynthesis of ADP-glucose, a building block required for the elongation reactions to produce glycogen. Catalyzes the reaction between ATP and alpha-D-glucose 1-phosphate (G1P) to produce pyrophosphate and ADP-Glc.</text>
</comment>
<feature type="site" description="Could play a key role in the communication between the regulatory and the substrate sites" evidence="9">
    <location>
        <position position="71"/>
    </location>
</feature>
<dbReference type="RefSeq" id="WP_110016941.1">
    <property type="nucleotide sequence ID" value="NZ_QGTJ01000001.1"/>
</dbReference>
<dbReference type="Gene3D" id="2.160.10.10">
    <property type="entry name" value="Hexapeptide repeat proteins"/>
    <property type="match status" value="1"/>
</dbReference>
<comment type="subunit">
    <text evidence="9">Homotetramer.</text>
</comment>
<dbReference type="InterPro" id="IPR005836">
    <property type="entry name" value="ADP_Glu_pyroP_CS"/>
</dbReference>
<dbReference type="GO" id="GO:0008878">
    <property type="term" value="F:glucose-1-phosphate adenylyltransferase activity"/>
    <property type="evidence" value="ECO:0007669"/>
    <property type="project" value="UniProtKB-UniRule"/>
</dbReference>
<feature type="domain" description="Glucose-1-phosphate adenylyltransferase/Bifunctional protein GlmU-like C-terminal hexapeptide" evidence="12">
    <location>
        <begin position="309"/>
        <end position="411"/>
    </location>
</feature>
<dbReference type="Gene3D" id="3.90.550.10">
    <property type="entry name" value="Spore Coat Polysaccharide Biosynthesis Protein SpsA, Chain A"/>
    <property type="match status" value="1"/>
</dbReference>
<dbReference type="InterPro" id="IPR005835">
    <property type="entry name" value="NTP_transferase_dom"/>
</dbReference>
<feature type="compositionally biased region" description="Low complexity" evidence="10">
    <location>
        <begin position="449"/>
        <end position="459"/>
    </location>
</feature>
<evidence type="ECO:0000256" key="3">
    <source>
        <dbReference type="ARBA" id="ARBA00022679"/>
    </source>
</evidence>
<protein>
    <recommendedName>
        <fullName evidence="9">Glucose-1-phosphate adenylyltransferase</fullName>
        <ecNumber evidence="9">2.7.7.27</ecNumber>
    </recommendedName>
    <alternativeName>
        <fullName evidence="9">ADP-glucose pyrophosphorylase</fullName>
        <shortName evidence="9">ADPGlc PPase</shortName>
    </alternativeName>
    <alternativeName>
        <fullName evidence="9">ADP-glucose synthase</fullName>
    </alternativeName>
</protein>
<evidence type="ECO:0000259" key="11">
    <source>
        <dbReference type="Pfam" id="PF00483"/>
    </source>
</evidence>
<sequence>MKTIADPRFVSRITRDTLALVMAGGRGTRLRNLTSHRAKPAVPFGGKFRIIDFTLSNCINSGIRRIGVLTQYKSHALIQHLERGWSFLRGQFGEFIELLPAEQRMEMSSWYLGTADAVFQNIDFIRRHQPAHVLVLAGDHIYNMDYGAMLAHHVGSGADITIGCLEVPLADAIEFGVMEIDESTRVHGFIEKSDTPKSMPGRPDTALASMGIYVFDARFLLEMLHHDAGSCTSAHDFGRDVIPAAISSGKVFAYPFRDIFEPEKQGYWRDVGTVDAYWRANIELTASDPGIDLDDERWPVWTHAEQTAPARFTSVAGVARGGVMDSLVCGGCSVTGAEVTRSVLFTGVDVGVGSIVDETLLLPHSSVGRNCRIRKAVIDEGCHLPDGLVVGEDAAADQRLFHRTREGVTLITQEMLENLEAGDALDLPLQDLMETVAHGQTRSGGGGRSARAPGSSSTADSLRVQAIDPRVR</sequence>
<keyword evidence="3 9" id="KW-0808">Transferase</keyword>
<accession>A0A317N118</accession>
<evidence type="ECO:0000256" key="1">
    <source>
        <dbReference type="ARBA" id="ARBA00010443"/>
    </source>
</evidence>
<feature type="site" description="Could play a key role in the communication between the regulatory and the substrate sites" evidence="9">
    <location>
        <position position="110"/>
    </location>
</feature>
<dbReference type="UniPathway" id="UPA00164"/>
<dbReference type="InterPro" id="IPR029044">
    <property type="entry name" value="Nucleotide-diphossugar_trans"/>
</dbReference>
<comment type="pathway">
    <text evidence="9">Glycan biosynthesis; glycogen biosynthesis.</text>
</comment>
<keyword evidence="4 9" id="KW-0548">Nucleotidyltransferase</keyword>
<feature type="binding site" evidence="9">
    <location>
        <position position="209"/>
    </location>
    <ligand>
        <name>alpha-D-glucose 1-phosphate</name>
        <dbReference type="ChEBI" id="CHEBI:58601"/>
    </ligand>
</feature>
<keyword evidence="7 9" id="KW-0320">Glycogen biosynthesis</keyword>
<dbReference type="CDD" id="cd04651">
    <property type="entry name" value="LbH_G1P_AT_C"/>
    <property type="match status" value="1"/>
</dbReference>
<dbReference type="Proteomes" id="UP000246569">
    <property type="component" value="Unassembled WGS sequence"/>
</dbReference>
<evidence type="ECO:0000256" key="6">
    <source>
        <dbReference type="ARBA" id="ARBA00022840"/>
    </source>
</evidence>
<dbReference type="Pfam" id="PF24894">
    <property type="entry name" value="Hexapep_GlmU"/>
    <property type="match status" value="1"/>
</dbReference>
<comment type="catalytic activity">
    <reaction evidence="9">
        <text>alpha-D-glucose 1-phosphate + ATP + H(+) = ADP-alpha-D-glucose + diphosphate</text>
        <dbReference type="Rhea" id="RHEA:12120"/>
        <dbReference type="ChEBI" id="CHEBI:15378"/>
        <dbReference type="ChEBI" id="CHEBI:30616"/>
        <dbReference type="ChEBI" id="CHEBI:33019"/>
        <dbReference type="ChEBI" id="CHEBI:57498"/>
        <dbReference type="ChEBI" id="CHEBI:58601"/>
        <dbReference type="EC" id="2.7.7.27"/>
    </reaction>
</comment>
<dbReference type="Pfam" id="PF00483">
    <property type="entry name" value="NTP_transferase"/>
    <property type="match status" value="1"/>
</dbReference>
<comment type="caution">
    <text evidence="13">The sequence shown here is derived from an EMBL/GenBank/DDBJ whole genome shotgun (WGS) entry which is preliminary data.</text>
</comment>
<dbReference type="OrthoDB" id="9801810at2"/>
<keyword evidence="5 9" id="KW-0547">Nucleotide-binding</keyword>
<dbReference type="NCBIfam" id="NF001947">
    <property type="entry name" value="PRK00725.1"/>
    <property type="match status" value="1"/>
</dbReference>
<comment type="similarity">
    <text evidence="1 9">Belongs to the bacterial/plant glucose-1-phosphate adenylyltransferase family.</text>
</comment>